<protein>
    <submittedName>
        <fullName evidence="2">Uncharacterized protein</fullName>
    </submittedName>
</protein>
<name>K5WJS2_PHACS</name>
<keyword evidence="3" id="KW-1185">Reference proteome</keyword>
<reference evidence="2 3" key="1">
    <citation type="journal article" date="2012" name="BMC Genomics">
        <title>Comparative genomics of the white-rot fungi, Phanerochaete carnosa and P. chrysosporium, to elucidate the genetic basis of the distinct wood types they colonize.</title>
        <authorList>
            <person name="Suzuki H."/>
            <person name="MacDonald J."/>
            <person name="Syed K."/>
            <person name="Salamov A."/>
            <person name="Hori C."/>
            <person name="Aerts A."/>
            <person name="Henrissat B."/>
            <person name="Wiebenga A."/>
            <person name="vanKuyk P.A."/>
            <person name="Barry K."/>
            <person name="Lindquist E."/>
            <person name="LaButti K."/>
            <person name="Lapidus A."/>
            <person name="Lucas S."/>
            <person name="Coutinho P."/>
            <person name="Gong Y."/>
            <person name="Samejima M."/>
            <person name="Mahadevan R."/>
            <person name="Abou-Zaid M."/>
            <person name="de Vries R.P."/>
            <person name="Igarashi K."/>
            <person name="Yadav J.S."/>
            <person name="Grigoriev I.V."/>
            <person name="Master E.R."/>
        </authorList>
    </citation>
    <scope>NUCLEOTIDE SEQUENCE [LARGE SCALE GENOMIC DNA]</scope>
    <source>
        <strain evidence="2 3">HHB-10118-sp</strain>
    </source>
</reference>
<organism evidence="2 3">
    <name type="scientific">Phanerochaete carnosa (strain HHB-10118-sp)</name>
    <name type="common">White-rot fungus</name>
    <name type="synonym">Peniophora carnosa</name>
    <dbReference type="NCBI Taxonomy" id="650164"/>
    <lineage>
        <taxon>Eukaryota</taxon>
        <taxon>Fungi</taxon>
        <taxon>Dikarya</taxon>
        <taxon>Basidiomycota</taxon>
        <taxon>Agaricomycotina</taxon>
        <taxon>Agaricomycetes</taxon>
        <taxon>Polyporales</taxon>
        <taxon>Phanerochaetaceae</taxon>
        <taxon>Phanerochaete</taxon>
    </lineage>
</organism>
<dbReference type="Proteomes" id="UP000008370">
    <property type="component" value="Unassembled WGS sequence"/>
</dbReference>
<dbReference type="KEGG" id="pco:PHACADRAFT_249803"/>
<feature type="region of interest" description="Disordered" evidence="1">
    <location>
        <begin position="1"/>
        <end position="152"/>
    </location>
</feature>
<feature type="non-terminal residue" evidence="2">
    <location>
        <position position="241"/>
    </location>
</feature>
<gene>
    <name evidence="2" type="ORF">PHACADRAFT_249803</name>
</gene>
<evidence type="ECO:0000313" key="3">
    <source>
        <dbReference type="Proteomes" id="UP000008370"/>
    </source>
</evidence>
<dbReference type="RefSeq" id="XP_007391923.1">
    <property type="nucleotide sequence ID" value="XM_007391861.1"/>
</dbReference>
<dbReference type="AlphaFoldDB" id="K5WJS2"/>
<feature type="region of interest" description="Disordered" evidence="1">
    <location>
        <begin position="179"/>
        <end position="241"/>
    </location>
</feature>
<accession>K5WJS2</accession>
<proteinExistence type="predicted"/>
<feature type="compositionally biased region" description="Polar residues" evidence="1">
    <location>
        <begin position="205"/>
        <end position="216"/>
    </location>
</feature>
<dbReference type="HOGENOM" id="CLU_1158779_0_0_1"/>
<dbReference type="GeneID" id="18914753"/>
<evidence type="ECO:0000256" key="1">
    <source>
        <dbReference type="SAM" id="MobiDB-lite"/>
    </source>
</evidence>
<evidence type="ECO:0000313" key="2">
    <source>
        <dbReference type="EMBL" id="EKM59359.1"/>
    </source>
</evidence>
<feature type="compositionally biased region" description="Polar residues" evidence="1">
    <location>
        <begin position="32"/>
        <end position="43"/>
    </location>
</feature>
<dbReference type="InParanoid" id="K5WJS2"/>
<feature type="compositionally biased region" description="Acidic residues" evidence="1">
    <location>
        <begin position="66"/>
        <end position="75"/>
    </location>
</feature>
<sequence>METPGASIKRAPRTYGRRRELDGPDVDAALTAESSVSSNQSSPACYDSGRDVPPTSDCETSLVHGDDEDSEDMPDDSGYMLDPQNSLDWKRRHKTKGISEFDDDMEDAPPPRRLMNDSEGEPVESGSRPAHGIGADSDDAVGDEDVPRPRTLFRRSVREELARIHMEYDDAVAMGSHKGEALPLSADTPDDPFGVPPPVLRDTHTASPAHSPTSRFSRVENQEPTAHVSDSEGEGLPRSSP</sequence>
<dbReference type="EMBL" id="JH930469">
    <property type="protein sequence ID" value="EKM59359.1"/>
    <property type="molecule type" value="Genomic_DNA"/>
</dbReference>